<evidence type="ECO:0000313" key="7">
    <source>
        <dbReference type="EMBL" id="MFD2244723.1"/>
    </source>
</evidence>
<dbReference type="EMBL" id="JBHUIM010000001">
    <property type="protein sequence ID" value="MFD2244723.1"/>
    <property type="molecule type" value="Genomic_DNA"/>
</dbReference>
<dbReference type="RefSeq" id="WP_250429909.1">
    <property type="nucleotide sequence ID" value="NZ_JALPRR010000002.1"/>
</dbReference>
<dbReference type="PANTHER" id="PTHR30509:SF9">
    <property type="entry name" value="MULTIDRUG RESISTANCE PROTEIN MDTO"/>
    <property type="match status" value="1"/>
</dbReference>
<dbReference type="Proteomes" id="UP001597374">
    <property type="component" value="Unassembled WGS sequence"/>
</dbReference>
<dbReference type="PANTHER" id="PTHR30509">
    <property type="entry name" value="P-HYDROXYBENZOIC ACID EFFLUX PUMP SUBUNIT-RELATED"/>
    <property type="match status" value="1"/>
</dbReference>
<keyword evidence="3 6" id="KW-0812">Transmembrane</keyword>
<proteinExistence type="predicted"/>
<evidence type="ECO:0000256" key="2">
    <source>
        <dbReference type="ARBA" id="ARBA00022475"/>
    </source>
</evidence>
<evidence type="ECO:0000256" key="6">
    <source>
        <dbReference type="SAM" id="Phobius"/>
    </source>
</evidence>
<sequence length="361" mass="39888">MNIFILFLSRLRLSLQIVKTALAAAISWFVATNLLHAEYPYFAALAAILTVQVTVADSVEKATQRIIGIIGGVMLSMLIGHWFQIGGLSIFVVILLGMWISKALRMNPQIISQVAVSSFLVLAFGQSEEGYAFDRIIETIIGSAIAVLINAVIVPQDAIPEVEQSILRLSKIASSTLKSLHVILDVSGSRRKTGRSEVDALILETENCHKTLKLAEQSLKYNIFLTHKRTRLSRLAVSISKLEHITVQIRGIRRGLADLQLDETFQLEFSDLQQLKRAMDATANCITAFGETMIHASEANLLQLSKAIELARSEQALCLLELRNIASLETLRDVGSVLTDLSRIVAETERQNLSREIAKVK</sequence>
<keyword evidence="8" id="KW-1185">Reference proteome</keyword>
<evidence type="ECO:0000256" key="1">
    <source>
        <dbReference type="ARBA" id="ARBA00004651"/>
    </source>
</evidence>
<gene>
    <name evidence="7" type="ORF">ACFSKP_00560</name>
</gene>
<evidence type="ECO:0000313" key="8">
    <source>
        <dbReference type="Proteomes" id="UP001597374"/>
    </source>
</evidence>
<keyword evidence="4 6" id="KW-1133">Transmembrane helix</keyword>
<dbReference type="Pfam" id="PF06081">
    <property type="entry name" value="ArAE_1"/>
    <property type="match status" value="1"/>
</dbReference>
<accession>A0ABW5CSG2</accession>
<dbReference type="InterPro" id="IPR010343">
    <property type="entry name" value="ArAE_1"/>
</dbReference>
<evidence type="ECO:0000256" key="3">
    <source>
        <dbReference type="ARBA" id="ARBA00022692"/>
    </source>
</evidence>
<keyword evidence="2" id="KW-1003">Cell membrane</keyword>
<organism evidence="7 8">
    <name type="scientific">Pontibacter ruber</name>
    <dbReference type="NCBI Taxonomy" id="1343895"/>
    <lineage>
        <taxon>Bacteria</taxon>
        <taxon>Pseudomonadati</taxon>
        <taxon>Bacteroidota</taxon>
        <taxon>Cytophagia</taxon>
        <taxon>Cytophagales</taxon>
        <taxon>Hymenobacteraceae</taxon>
        <taxon>Pontibacter</taxon>
    </lineage>
</organism>
<name>A0ABW5CSG2_9BACT</name>
<evidence type="ECO:0000256" key="4">
    <source>
        <dbReference type="ARBA" id="ARBA00022989"/>
    </source>
</evidence>
<comment type="caution">
    <text evidence="7">The sequence shown here is derived from an EMBL/GenBank/DDBJ whole genome shotgun (WGS) entry which is preliminary data.</text>
</comment>
<protein>
    <submittedName>
        <fullName evidence="7">Aromatic acid exporter family protein</fullName>
    </submittedName>
</protein>
<reference evidence="8" key="1">
    <citation type="journal article" date="2019" name="Int. J. Syst. Evol. Microbiol.">
        <title>The Global Catalogue of Microorganisms (GCM) 10K type strain sequencing project: providing services to taxonomists for standard genome sequencing and annotation.</title>
        <authorList>
            <consortium name="The Broad Institute Genomics Platform"/>
            <consortium name="The Broad Institute Genome Sequencing Center for Infectious Disease"/>
            <person name="Wu L."/>
            <person name="Ma J."/>
        </authorList>
    </citation>
    <scope>NUCLEOTIDE SEQUENCE [LARGE SCALE GENOMIC DNA]</scope>
    <source>
        <strain evidence="8">CGMCC 4.1782</strain>
    </source>
</reference>
<feature type="transmembrane region" description="Helical" evidence="6">
    <location>
        <begin position="67"/>
        <end position="100"/>
    </location>
</feature>
<evidence type="ECO:0000256" key="5">
    <source>
        <dbReference type="ARBA" id="ARBA00023136"/>
    </source>
</evidence>
<keyword evidence="5 6" id="KW-0472">Membrane</keyword>
<comment type="subcellular location">
    <subcellularLocation>
        <location evidence="1">Cell membrane</location>
        <topology evidence="1">Multi-pass membrane protein</topology>
    </subcellularLocation>
</comment>